<dbReference type="Gene3D" id="3.40.50.720">
    <property type="entry name" value="NAD(P)-binding Rossmann-like Domain"/>
    <property type="match status" value="1"/>
</dbReference>
<dbReference type="AlphaFoldDB" id="A0A261RV60"/>
<name>A0A261RV60_9BORD</name>
<dbReference type="PRINTS" id="PR00081">
    <property type="entry name" value="GDHRDH"/>
</dbReference>
<accession>A0A261RV60</accession>
<comment type="similarity">
    <text evidence="1">Belongs to the short-chain dehydrogenases/reductases (SDR) family.</text>
</comment>
<evidence type="ECO:0000313" key="3">
    <source>
        <dbReference type="EMBL" id="OZI28657.1"/>
    </source>
</evidence>
<evidence type="ECO:0000256" key="2">
    <source>
        <dbReference type="ARBA" id="ARBA00023002"/>
    </source>
</evidence>
<dbReference type="InterPro" id="IPR036291">
    <property type="entry name" value="NAD(P)-bd_dom_sf"/>
</dbReference>
<dbReference type="GO" id="GO:0016491">
    <property type="term" value="F:oxidoreductase activity"/>
    <property type="evidence" value="ECO:0007669"/>
    <property type="project" value="UniProtKB-KW"/>
</dbReference>
<gene>
    <name evidence="3" type="ORF">CEG14_22145</name>
</gene>
<comment type="caution">
    <text evidence="3">The sequence shown here is derived from an EMBL/GenBank/DDBJ whole genome shotgun (WGS) entry which is preliminary data.</text>
</comment>
<dbReference type="OrthoDB" id="5786478at2"/>
<organism evidence="3 4">
    <name type="scientific">Bordetella genomosp. 1</name>
    <dbReference type="NCBI Taxonomy" id="1395607"/>
    <lineage>
        <taxon>Bacteria</taxon>
        <taxon>Pseudomonadati</taxon>
        <taxon>Pseudomonadota</taxon>
        <taxon>Betaproteobacteria</taxon>
        <taxon>Burkholderiales</taxon>
        <taxon>Alcaligenaceae</taxon>
        <taxon>Bordetella</taxon>
    </lineage>
</organism>
<dbReference type="RefSeq" id="WP_094828583.1">
    <property type="nucleotide sequence ID" value="NZ_NEVL01000006.1"/>
</dbReference>
<dbReference type="Pfam" id="PF00106">
    <property type="entry name" value="adh_short"/>
    <property type="match status" value="1"/>
</dbReference>
<dbReference type="Proteomes" id="UP000217005">
    <property type="component" value="Unassembled WGS sequence"/>
</dbReference>
<dbReference type="PANTHER" id="PTHR24320">
    <property type="entry name" value="RETINOL DEHYDROGENASE"/>
    <property type="match status" value="1"/>
</dbReference>
<keyword evidence="2" id="KW-0560">Oxidoreductase</keyword>
<proteinExistence type="inferred from homology"/>
<reference evidence="3 4" key="1">
    <citation type="submission" date="2017-05" db="EMBL/GenBank/DDBJ databases">
        <title>Complete and WGS of Bordetella genogroups.</title>
        <authorList>
            <person name="Spilker T."/>
            <person name="LiPuma J."/>
        </authorList>
    </citation>
    <scope>NUCLEOTIDE SEQUENCE [LARGE SCALE GENOMIC DNA]</scope>
    <source>
        <strain evidence="3 4">AU17610</strain>
    </source>
</reference>
<evidence type="ECO:0000313" key="4">
    <source>
        <dbReference type="Proteomes" id="UP000217005"/>
    </source>
</evidence>
<sequence>MARIFITGSTDGLGLAAARALVAQGHEVLLHGRSEQRLADVRAALPAGARAVAGNLADLAQTRELARQVEAAGPLDAVIHNAGVFTGAAILPVNVVAPYVLTALIPRPRRLVFLSSEMHYDGRPALDGMAWDGARESASYSDSKLFVTAFAAALARRWPEVESQAVDPGWVPTKMGGPNAPDDLSLGHVTQAWLATRDDAQALESGGYWHHQQRRDPHPAVHDAAFQARLIAALQDATGIALP</sequence>
<protein>
    <submittedName>
        <fullName evidence="3">Short-chain dehydrogenase</fullName>
    </submittedName>
</protein>
<dbReference type="InterPro" id="IPR002347">
    <property type="entry name" value="SDR_fam"/>
</dbReference>
<dbReference type="SUPFAM" id="SSF51735">
    <property type="entry name" value="NAD(P)-binding Rossmann-fold domains"/>
    <property type="match status" value="1"/>
</dbReference>
<evidence type="ECO:0000256" key="1">
    <source>
        <dbReference type="ARBA" id="ARBA00006484"/>
    </source>
</evidence>
<dbReference type="PANTHER" id="PTHR24320:SF274">
    <property type="entry name" value="CHAIN DEHYDROGENASE, PUTATIVE (AFU_ORTHOLOGUE AFUA_4G00440)-RELATED"/>
    <property type="match status" value="1"/>
</dbReference>
<dbReference type="EMBL" id="NEVL01000006">
    <property type="protein sequence ID" value="OZI28657.1"/>
    <property type="molecule type" value="Genomic_DNA"/>
</dbReference>